<reference evidence="2 3" key="1">
    <citation type="submission" date="2018-11" db="EMBL/GenBank/DDBJ databases">
        <authorList>
            <person name="Criscuolo A."/>
        </authorList>
    </citation>
    <scope>NUCLEOTIDE SEQUENCE [LARGE SCALE GENOMIC DNA]</scope>
    <source>
        <strain evidence="2">AT11b</strain>
    </source>
</reference>
<keyword evidence="1" id="KW-0812">Transmembrane</keyword>
<evidence type="ECO:0000313" key="2">
    <source>
        <dbReference type="EMBL" id="VDC18734.1"/>
    </source>
</evidence>
<organism evidence="2 3">
    <name type="scientific">Arthrobacter ulcerisalmonis</name>
    <dbReference type="NCBI Taxonomy" id="2483813"/>
    <lineage>
        <taxon>Bacteria</taxon>
        <taxon>Bacillati</taxon>
        <taxon>Actinomycetota</taxon>
        <taxon>Actinomycetes</taxon>
        <taxon>Micrococcales</taxon>
        <taxon>Micrococcaceae</taxon>
        <taxon>Arthrobacter</taxon>
    </lineage>
</organism>
<keyword evidence="1" id="KW-1133">Transmembrane helix</keyword>
<protein>
    <recommendedName>
        <fullName evidence="4">Stage II sporulation protein M</fullName>
    </recommendedName>
</protein>
<name>A0A3P5WRX4_9MICC</name>
<proteinExistence type="predicted"/>
<dbReference type="AlphaFoldDB" id="A0A3P5WRX4"/>
<gene>
    <name evidence="2" type="ORF">PSET11_00498</name>
</gene>
<accession>A0A3P5WRX4</accession>
<sequence length="190" mass="19204">MMMISSVRRNIVLPRVDMPIFAGSLALSGALFAAGLIIGFQNFSFLGSAAASDAPSLGWDFGSILARNFGAACLLFAGVLTGGVITLITLPMIGLYVGATAQVGVTVAGAPALLGAVAWYIPFEFVGCLMAAAAGIYPVLAGLRRKRSQATVIGTYAASLTGALVLFAAGAVLIVLGAGIETFVISTSGR</sequence>
<keyword evidence="3" id="KW-1185">Reference proteome</keyword>
<feature type="transmembrane region" description="Helical" evidence="1">
    <location>
        <begin position="65"/>
        <end position="88"/>
    </location>
</feature>
<feature type="transmembrane region" description="Helical" evidence="1">
    <location>
        <begin position="120"/>
        <end position="143"/>
    </location>
</feature>
<keyword evidence="1" id="KW-0472">Membrane</keyword>
<feature type="transmembrane region" description="Helical" evidence="1">
    <location>
        <begin position="95"/>
        <end position="114"/>
    </location>
</feature>
<feature type="transmembrane region" description="Helical" evidence="1">
    <location>
        <begin position="155"/>
        <end position="180"/>
    </location>
</feature>
<dbReference type="OrthoDB" id="4942100at2"/>
<dbReference type="EMBL" id="UXAU01000009">
    <property type="protein sequence ID" value="VDC18734.1"/>
    <property type="molecule type" value="Genomic_DNA"/>
</dbReference>
<evidence type="ECO:0000313" key="3">
    <source>
        <dbReference type="Proteomes" id="UP000280861"/>
    </source>
</evidence>
<dbReference type="RefSeq" id="WP_124090363.1">
    <property type="nucleotide sequence ID" value="NZ_CBCRYA010000014.1"/>
</dbReference>
<evidence type="ECO:0000256" key="1">
    <source>
        <dbReference type="SAM" id="Phobius"/>
    </source>
</evidence>
<evidence type="ECO:0008006" key="4">
    <source>
        <dbReference type="Google" id="ProtNLM"/>
    </source>
</evidence>
<dbReference type="Proteomes" id="UP000280861">
    <property type="component" value="Unassembled WGS sequence"/>
</dbReference>